<dbReference type="EMBL" id="CADCVB010000148">
    <property type="protein sequence ID" value="CAA9438411.1"/>
    <property type="molecule type" value="Genomic_DNA"/>
</dbReference>
<feature type="non-terminal residue" evidence="2">
    <location>
        <position position="1"/>
    </location>
</feature>
<organism evidence="2">
    <name type="scientific">uncultured Rubrobacteraceae bacterium</name>
    <dbReference type="NCBI Taxonomy" id="349277"/>
    <lineage>
        <taxon>Bacteria</taxon>
        <taxon>Bacillati</taxon>
        <taxon>Actinomycetota</taxon>
        <taxon>Rubrobacteria</taxon>
        <taxon>Rubrobacterales</taxon>
        <taxon>Rubrobacteraceae</taxon>
        <taxon>environmental samples</taxon>
    </lineage>
</organism>
<dbReference type="AlphaFoldDB" id="A0A6J4QIF9"/>
<feature type="non-terminal residue" evidence="2">
    <location>
        <position position="76"/>
    </location>
</feature>
<protein>
    <submittedName>
        <fullName evidence="2">Uncharacterized protein</fullName>
    </submittedName>
</protein>
<sequence length="76" mass="7835">GRLGKGRLCSQRDLCVADGGSAEGCGHPGTGPPGRRVRQPRLPLCEPQGRAGPGAGPRRSPAVAGGHDRLWFVVIV</sequence>
<evidence type="ECO:0000313" key="2">
    <source>
        <dbReference type="EMBL" id="CAA9438411.1"/>
    </source>
</evidence>
<gene>
    <name evidence="2" type="ORF">AVDCRST_MAG78-2216</name>
</gene>
<reference evidence="2" key="1">
    <citation type="submission" date="2020-02" db="EMBL/GenBank/DDBJ databases">
        <authorList>
            <person name="Meier V. D."/>
        </authorList>
    </citation>
    <scope>NUCLEOTIDE SEQUENCE</scope>
    <source>
        <strain evidence="2">AVDCRST_MAG78</strain>
    </source>
</reference>
<name>A0A6J4QIF9_9ACTN</name>
<proteinExistence type="predicted"/>
<feature type="region of interest" description="Disordered" evidence="1">
    <location>
        <begin position="19"/>
        <end position="64"/>
    </location>
</feature>
<evidence type="ECO:0000256" key="1">
    <source>
        <dbReference type="SAM" id="MobiDB-lite"/>
    </source>
</evidence>
<accession>A0A6J4QIF9</accession>